<feature type="region of interest" description="Disordered" evidence="3">
    <location>
        <begin position="93"/>
        <end position="112"/>
    </location>
</feature>
<dbReference type="GO" id="GO:0005634">
    <property type="term" value="C:nucleus"/>
    <property type="evidence" value="ECO:0007669"/>
    <property type="project" value="TreeGrafter"/>
</dbReference>
<feature type="compositionally biased region" description="Basic and acidic residues" evidence="3">
    <location>
        <begin position="249"/>
        <end position="259"/>
    </location>
</feature>
<evidence type="ECO:0000313" key="6">
    <source>
        <dbReference type="Proteomes" id="UP000054498"/>
    </source>
</evidence>
<accession>A0A0D2NN80</accession>
<gene>
    <name evidence="5" type="ORF">MNEG_1969</name>
</gene>
<proteinExistence type="inferred from homology"/>
<dbReference type="GO" id="GO:0016567">
    <property type="term" value="P:protein ubiquitination"/>
    <property type="evidence" value="ECO:0007669"/>
    <property type="project" value="TreeGrafter"/>
</dbReference>
<dbReference type="Pfam" id="PF02577">
    <property type="entry name" value="BFN_dom"/>
    <property type="match status" value="1"/>
</dbReference>
<dbReference type="PROSITE" id="PS51658">
    <property type="entry name" value="BFN"/>
    <property type="match status" value="1"/>
</dbReference>
<comment type="function">
    <text evidence="2">Bifunctional nuclease with both RNase and DNase activities. Involved in basal defense response. Participates in abscisic acid-derived callose deposition following infection by a necrotrophic pathogen.</text>
</comment>
<evidence type="ECO:0000256" key="2">
    <source>
        <dbReference type="ARBA" id="ARBA00025428"/>
    </source>
</evidence>
<dbReference type="PANTHER" id="PTHR15160:SF1">
    <property type="entry name" value="VON HIPPEL-LINDAU DISEASE TUMOR SUPPRESSOR"/>
    <property type="match status" value="1"/>
</dbReference>
<dbReference type="GO" id="GO:0030891">
    <property type="term" value="C:VCB complex"/>
    <property type="evidence" value="ECO:0007669"/>
    <property type="project" value="TreeGrafter"/>
</dbReference>
<dbReference type="GeneID" id="25734847"/>
<dbReference type="EMBL" id="KK100429">
    <property type="protein sequence ID" value="KIZ05996.1"/>
    <property type="molecule type" value="Genomic_DNA"/>
</dbReference>
<evidence type="ECO:0000313" key="5">
    <source>
        <dbReference type="EMBL" id="KIZ05996.1"/>
    </source>
</evidence>
<dbReference type="GO" id="GO:0004518">
    <property type="term" value="F:nuclease activity"/>
    <property type="evidence" value="ECO:0007669"/>
    <property type="project" value="InterPro"/>
</dbReference>
<dbReference type="Proteomes" id="UP000054498">
    <property type="component" value="Unassembled WGS sequence"/>
</dbReference>
<dbReference type="PANTHER" id="PTHR15160">
    <property type="entry name" value="VON HIPPEL-LINDAU PROTEIN"/>
    <property type="match status" value="1"/>
</dbReference>
<dbReference type="KEGG" id="mng:MNEG_1969"/>
<organism evidence="5 6">
    <name type="scientific">Monoraphidium neglectum</name>
    <dbReference type="NCBI Taxonomy" id="145388"/>
    <lineage>
        <taxon>Eukaryota</taxon>
        <taxon>Viridiplantae</taxon>
        <taxon>Chlorophyta</taxon>
        <taxon>core chlorophytes</taxon>
        <taxon>Chlorophyceae</taxon>
        <taxon>CS clade</taxon>
        <taxon>Sphaeropleales</taxon>
        <taxon>Selenastraceae</taxon>
        <taxon>Monoraphidium</taxon>
    </lineage>
</organism>
<feature type="compositionally biased region" description="Low complexity" evidence="3">
    <location>
        <begin position="98"/>
        <end position="112"/>
    </location>
</feature>
<dbReference type="RefSeq" id="XP_013905015.1">
    <property type="nucleotide sequence ID" value="XM_014049561.1"/>
</dbReference>
<sequence length="259" mass="28853">MWQSGKADWKLLRVGVVELTNDVFVARLFFGDRVTGQPVWDCDCRPSDATFLAMKSGAPIYVHKRVWDEAATRLRDTHAFEYIKQLHSQSAKEEAKKGAASSSTSGTATPSATPVAAGVAELPDSSLLLPISLLLRDMEVAIADEDYVTAAQIRDHPWMRLHADIEMHKGIGAYDRAKELFVQLKLRIEADTTQAVISGNSQSLEARIISRARAEKQREAALRAMKTFRVVDHPPMKLPGRQKMGEPSQRTDGREQQRS</sequence>
<dbReference type="InterPro" id="IPR036104">
    <property type="entry name" value="BFN_sf"/>
</dbReference>
<evidence type="ECO:0000256" key="3">
    <source>
        <dbReference type="SAM" id="MobiDB-lite"/>
    </source>
</evidence>
<name>A0A0D2NN80_9CHLO</name>
<feature type="region of interest" description="Disordered" evidence="3">
    <location>
        <begin position="231"/>
        <end position="259"/>
    </location>
</feature>
<comment type="similarity">
    <text evidence="1">Belongs to the bifunctional nuclease family.</text>
</comment>
<feature type="domain" description="BFN" evidence="4">
    <location>
        <begin position="1"/>
        <end position="74"/>
    </location>
</feature>
<dbReference type="AlphaFoldDB" id="A0A0D2NN80"/>
<reference evidence="5 6" key="1">
    <citation type="journal article" date="2013" name="BMC Genomics">
        <title>Reconstruction of the lipid metabolism for the microalga Monoraphidium neglectum from its genome sequence reveals characteristics suitable for biofuel production.</title>
        <authorList>
            <person name="Bogen C."/>
            <person name="Al-Dilaimi A."/>
            <person name="Albersmeier A."/>
            <person name="Wichmann J."/>
            <person name="Grundmann M."/>
            <person name="Rupp O."/>
            <person name="Lauersen K.J."/>
            <person name="Blifernez-Klassen O."/>
            <person name="Kalinowski J."/>
            <person name="Goesmann A."/>
            <person name="Mussgnug J.H."/>
            <person name="Kruse O."/>
        </authorList>
    </citation>
    <scope>NUCLEOTIDE SEQUENCE [LARGE SCALE GENOMIC DNA]</scope>
    <source>
        <strain evidence="5 6">SAG 48.87</strain>
    </source>
</reference>
<keyword evidence="6" id="KW-1185">Reference proteome</keyword>
<dbReference type="OrthoDB" id="566835at2759"/>
<evidence type="ECO:0000256" key="1">
    <source>
        <dbReference type="ARBA" id="ARBA00009095"/>
    </source>
</evidence>
<evidence type="ECO:0000259" key="4">
    <source>
        <dbReference type="PROSITE" id="PS51658"/>
    </source>
</evidence>
<protein>
    <recommendedName>
        <fullName evidence="4">BFN domain-containing protein</fullName>
    </recommendedName>
</protein>
<dbReference type="SUPFAM" id="SSF103256">
    <property type="entry name" value="Hypothetical protein TM0160"/>
    <property type="match status" value="1"/>
</dbReference>
<dbReference type="InterPro" id="IPR003729">
    <property type="entry name" value="Bi_nuclease_dom"/>
</dbReference>
<dbReference type="Gene3D" id="3.10.690.10">
    <property type="entry name" value="Bifunctional nuclease domain"/>
    <property type="match status" value="1"/>
</dbReference>